<dbReference type="PANTHER" id="PTHR42760">
    <property type="entry name" value="SHORT-CHAIN DEHYDROGENASES/REDUCTASES FAMILY MEMBER"/>
    <property type="match status" value="1"/>
</dbReference>
<dbReference type="SUPFAM" id="SSF51735">
    <property type="entry name" value="NAD(P)-binding Rossmann-fold domains"/>
    <property type="match status" value="1"/>
</dbReference>
<keyword evidence="2" id="KW-0560">Oxidoreductase</keyword>
<protein>
    <submittedName>
        <fullName evidence="5">Putative short-chain dehydrogenase/reductase</fullName>
    </submittedName>
</protein>
<dbReference type="PROSITE" id="PS00061">
    <property type="entry name" value="ADH_SHORT"/>
    <property type="match status" value="1"/>
</dbReference>
<evidence type="ECO:0000256" key="4">
    <source>
        <dbReference type="RuleBase" id="RU000363"/>
    </source>
</evidence>
<dbReference type="PRINTS" id="PR00081">
    <property type="entry name" value="GDHRDH"/>
</dbReference>
<comment type="similarity">
    <text evidence="1 4">Belongs to the short-chain dehydrogenases/reductases (SDR) family.</text>
</comment>
<organism evidence="5 6">
    <name type="scientific">Mycolicibacterium litorale</name>
    <dbReference type="NCBI Taxonomy" id="758802"/>
    <lineage>
        <taxon>Bacteria</taxon>
        <taxon>Bacillati</taxon>
        <taxon>Actinomycetota</taxon>
        <taxon>Actinomycetes</taxon>
        <taxon>Mycobacteriales</taxon>
        <taxon>Mycobacteriaceae</taxon>
        <taxon>Mycolicibacterium</taxon>
    </lineage>
</organism>
<dbReference type="CDD" id="cd05233">
    <property type="entry name" value="SDR_c"/>
    <property type="match status" value="1"/>
</dbReference>
<evidence type="ECO:0000256" key="1">
    <source>
        <dbReference type="ARBA" id="ARBA00006484"/>
    </source>
</evidence>
<name>A0A6S6PEM1_9MYCO</name>
<evidence type="ECO:0000256" key="3">
    <source>
        <dbReference type="ARBA" id="ARBA00023027"/>
    </source>
</evidence>
<accession>A0A6S6PEM1</accession>
<dbReference type="InterPro" id="IPR002347">
    <property type="entry name" value="SDR_fam"/>
</dbReference>
<dbReference type="AlphaFoldDB" id="A0A6S6PEM1"/>
<dbReference type="EMBL" id="AP023287">
    <property type="protein sequence ID" value="BCI56131.1"/>
    <property type="molecule type" value="Genomic_DNA"/>
</dbReference>
<dbReference type="InterPro" id="IPR020904">
    <property type="entry name" value="Sc_DH/Rdtase_CS"/>
</dbReference>
<dbReference type="Proteomes" id="UP000515734">
    <property type="component" value="Chromosome"/>
</dbReference>
<dbReference type="Gene3D" id="3.40.50.720">
    <property type="entry name" value="NAD(P)-binding Rossmann-like Domain"/>
    <property type="match status" value="1"/>
</dbReference>
<sequence length="288" mass="30534">MTLLDGKVVLITGAARGQGRAHAIVSAQEGADVVLFDTATSIDSIPYPLADEKSLQETAREVEALGRRAITVVGDVRSQADLDGAVQTTLAEFGRIDALVANAGVWSLAPFVEMTDEQWQDMLDVNLTGVFRTVKAVLPHMINRRDGAIVLTASVNSIEPTYFSAHYVASKHGVLGLTRSIALEMGQYGIRCNAIAPGIIDTPMLNWQGAYDLVAGHPGGVPDDLQRAGYRYHVLPQGPMDPTVVGKVAAWLNSDSAGPITGHCVPIEGGHLVMAGQNLANVPAHLQV</sequence>
<keyword evidence="3" id="KW-0520">NAD</keyword>
<dbReference type="GO" id="GO:0016616">
    <property type="term" value="F:oxidoreductase activity, acting on the CH-OH group of donors, NAD or NADP as acceptor"/>
    <property type="evidence" value="ECO:0007669"/>
    <property type="project" value="TreeGrafter"/>
</dbReference>
<dbReference type="RefSeq" id="WP_185293732.1">
    <property type="nucleotide sequence ID" value="NZ_AP023287.1"/>
</dbReference>
<dbReference type="FunFam" id="3.40.50.720:FF:000084">
    <property type="entry name" value="Short-chain dehydrogenase reductase"/>
    <property type="match status" value="1"/>
</dbReference>
<dbReference type="InterPro" id="IPR036291">
    <property type="entry name" value="NAD(P)-bd_dom_sf"/>
</dbReference>
<evidence type="ECO:0000313" key="5">
    <source>
        <dbReference type="EMBL" id="BCI56131.1"/>
    </source>
</evidence>
<proteinExistence type="inferred from homology"/>
<gene>
    <name evidence="5" type="ORF">NIIDNTM18_54090</name>
</gene>
<dbReference type="PRINTS" id="PR00080">
    <property type="entry name" value="SDRFAMILY"/>
</dbReference>
<dbReference type="PANTHER" id="PTHR42760:SF133">
    <property type="entry name" value="3-OXOACYL-[ACYL-CARRIER-PROTEIN] REDUCTASE"/>
    <property type="match status" value="1"/>
</dbReference>
<dbReference type="NCBIfam" id="TIGR03971">
    <property type="entry name" value="SDR_subfam_1"/>
    <property type="match status" value="1"/>
</dbReference>
<evidence type="ECO:0000313" key="6">
    <source>
        <dbReference type="Proteomes" id="UP000515734"/>
    </source>
</evidence>
<dbReference type="InterPro" id="IPR023985">
    <property type="entry name" value="SDR_subfam_1"/>
</dbReference>
<evidence type="ECO:0000256" key="2">
    <source>
        <dbReference type="ARBA" id="ARBA00023002"/>
    </source>
</evidence>
<dbReference type="Pfam" id="PF00106">
    <property type="entry name" value="adh_short"/>
    <property type="match status" value="1"/>
</dbReference>
<reference evidence="5 6" key="1">
    <citation type="submission" date="2020-07" db="EMBL/GenBank/DDBJ databases">
        <title>Complete genome sequence of Mycolicibacterium litorale like strain isolated from cardiac implantable electronic device infection.</title>
        <authorList>
            <person name="Fukano H."/>
            <person name="Miyama H."/>
            <person name="Hoshino Y."/>
        </authorList>
    </citation>
    <scope>NUCLEOTIDE SEQUENCE [LARGE SCALE GENOMIC DNA]</scope>
    <source>
        <strain evidence="5 6">NIIDNTM18</strain>
    </source>
</reference>